<evidence type="ECO:0000313" key="1">
    <source>
        <dbReference type="EMBL" id="GBC10325.1"/>
    </source>
</evidence>
<keyword evidence="3" id="KW-1185">Reference proteome</keyword>
<evidence type="ECO:0000313" key="3">
    <source>
        <dbReference type="Proteomes" id="UP000247702"/>
    </source>
</evidence>
<name>A0A2Z6SEY0_9GLOM</name>
<gene>
    <name evidence="2" type="ORF">RCL2_001789800</name>
    <name evidence="1" type="ORF">RclHR1_09520010</name>
</gene>
<dbReference type="EMBL" id="BLAL01000197">
    <property type="protein sequence ID" value="GES91065.1"/>
    <property type="molecule type" value="Genomic_DNA"/>
</dbReference>
<sequence length="568" mass="67881">MACSKLFSGDLPELIDKIMQYFRYDYKALHSCILVNRLWCRLAIPLLWEDPFIHKVPENYHLIEIILRNLNDDDKTKLNEYVIYNDSFLSNTLFNYPSFIRRLITYRIFYSVRKWVEFVITGKQPSYYFIRSKNLTDLQISNFKKLICKSLFLIFIKNEINLHSFEIRIEDHEVELFDEIFELTLQKPNFIYNIKNLKFFRISRITENITNFLEFIHINCKSISSLYFHFSPLYYSNNSNSTNSDSNSTIENGLSRIINSQENLKRVSFMSSNLSLNFLLSSLKHPNCSNTLNTIIFYMVRFENITILDEVFNQLNVLESIHIIYCYHLDSKFIQQINNISKPFKLKSLILYNKLQIELLRFLIQISGNYLENIGITGSGNDELQEILPSIIKYCNKIKYLDPIRLDIQNTHLLFDLIKNIAQNLNYLTIKFNDSYNGYDIGHFSSIILHNLGQILPFKLEYLNLKLVFNASDLEIFLKNSQDTFIEKLLICNDIKNNERENIFPYIEEYIMKRKRVRFLAILECFDKKHEDLFFQKDKVKEFQLYDICIFDYHHLIINNYKYVEETY</sequence>
<reference evidence="1 3" key="1">
    <citation type="submission" date="2017-11" db="EMBL/GenBank/DDBJ databases">
        <title>The genome of Rhizophagus clarus HR1 reveals common genetic basis of auxotrophy among arbuscular mycorrhizal fungi.</title>
        <authorList>
            <person name="Kobayashi Y."/>
        </authorList>
    </citation>
    <scope>NUCLEOTIDE SEQUENCE [LARGE SCALE GENOMIC DNA]</scope>
    <source>
        <strain evidence="1 3">HR1</strain>
    </source>
</reference>
<dbReference type="Proteomes" id="UP000615446">
    <property type="component" value="Unassembled WGS sequence"/>
</dbReference>
<dbReference type="STRING" id="94130.A0A2Z6SEY0"/>
<dbReference type="AlphaFoldDB" id="A0A2Z6SEY0"/>
<evidence type="ECO:0008006" key="4">
    <source>
        <dbReference type="Google" id="ProtNLM"/>
    </source>
</evidence>
<reference evidence="2" key="2">
    <citation type="submission" date="2019-10" db="EMBL/GenBank/DDBJ databases">
        <title>Conservation and host-specific expression of non-tandemly repeated heterogenous ribosome RNA gene in arbuscular mycorrhizal fungi.</title>
        <authorList>
            <person name="Maeda T."/>
            <person name="Kobayashi Y."/>
            <person name="Nakagawa T."/>
            <person name="Ezawa T."/>
            <person name="Yamaguchi K."/>
            <person name="Bino T."/>
            <person name="Nishimoto Y."/>
            <person name="Shigenobu S."/>
            <person name="Kawaguchi M."/>
        </authorList>
    </citation>
    <scope>NUCLEOTIDE SEQUENCE</scope>
    <source>
        <strain evidence="2">HR1</strain>
    </source>
</reference>
<organism evidence="1 3">
    <name type="scientific">Rhizophagus clarus</name>
    <dbReference type="NCBI Taxonomy" id="94130"/>
    <lineage>
        <taxon>Eukaryota</taxon>
        <taxon>Fungi</taxon>
        <taxon>Fungi incertae sedis</taxon>
        <taxon>Mucoromycota</taxon>
        <taxon>Glomeromycotina</taxon>
        <taxon>Glomeromycetes</taxon>
        <taxon>Glomerales</taxon>
        <taxon>Glomeraceae</taxon>
        <taxon>Rhizophagus</taxon>
    </lineage>
</organism>
<dbReference type="Proteomes" id="UP000247702">
    <property type="component" value="Unassembled WGS sequence"/>
</dbReference>
<accession>A0A2Z6SEY0</accession>
<protein>
    <recommendedName>
        <fullName evidence="4">F-box domain-containing protein</fullName>
    </recommendedName>
</protein>
<proteinExistence type="predicted"/>
<dbReference type="OrthoDB" id="2338937at2759"/>
<comment type="caution">
    <text evidence="1">The sequence shown here is derived from an EMBL/GenBank/DDBJ whole genome shotgun (WGS) entry which is preliminary data.</text>
</comment>
<evidence type="ECO:0000313" key="2">
    <source>
        <dbReference type="EMBL" id="GES91065.1"/>
    </source>
</evidence>
<dbReference type="EMBL" id="BEXD01004373">
    <property type="protein sequence ID" value="GBC10325.1"/>
    <property type="molecule type" value="Genomic_DNA"/>
</dbReference>